<dbReference type="OrthoDB" id="7012117at2"/>
<reference evidence="2 3" key="1">
    <citation type="journal article" date="2012" name="Front. Microbiol.">
        <title>Complete genome of Ignavibacterium album, a metabolically versatile, flagellated, facultative anaerobe from the phylum Chlorobi.</title>
        <authorList>
            <person name="Liu Z."/>
            <person name="Frigaard N.-U."/>
            <person name="Vogl K."/>
            <person name="Iino T."/>
            <person name="Ohkuma M."/>
            <person name="Overmann J."/>
            <person name="Bryant D.A."/>
        </authorList>
    </citation>
    <scope>NUCLEOTIDE SEQUENCE [LARGE SCALE GENOMIC DNA]</scope>
    <source>
        <strain evidence="3">DSM 19864 / JCM 16511 / NBRC 101810 / Mat9-16</strain>
    </source>
</reference>
<dbReference type="PANTHER" id="PTHR34512">
    <property type="entry name" value="CELL SURFACE PROTEIN"/>
    <property type="match status" value="1"/>
</dbReference>
<dbReference type="SUPFAM" id="SSF50998">
    <property type="entry name" value="Quinoprotein alcohol dehydrogenase-like"/>
    <property type="match status" value="2"/>
</dbReference>
<keyword evidence="3" id="KW-1185">Reference proteome</keyword>
<dbReference type="Proteomes" id="UP000007394">
    <property type="component" value="Chromosome"/>
</dbReference>
<dbReference type="KEGG" id="ial:IALB_1727"/>
<dbReference type="eggNOG" id="COG1520">
    <property type="taxonomic scope" value="Bacteria"/>
</dbReference>
<dbReference type="Gene3D" id="2.130.10.10">
    <property type="entry name" value="YVTN repeat-like/Quinoprotein amine dehydrogenase"/>
    <property type="match status" value="1"/>
</dbReference>
<dbReference type="RefSeq" id="WP_014560585.1">
    <property type="nucleotide sequence ID" value="NC_017464.1"/>
</dbReference>
<evidence type="ECO:0000313" key="3">
    <source>
        <dbReference type="Proteomes" id="UP000007394"/>
    </source>
</evidence>
<gene>
    <name evidence="2" type="ordered locus">IALB_1727</name>
</gene>
<accession>I0AKC7</accession>
<dbReference type="PANTHER" id="PTHR34512:SF30">
    <property type="entry name" value="OUTER MEMBRANE PROTEIN ASSEMBLY FACTOR BAMB"/>
    <property type="match status" value="1"/>
</dbReference>
<organism evidence="2 3">
    <name type="scientific">Ignavibacterium album (strain DSM 19864 / JCM 16511 / NBRC 101810 / Mat9-16)</name>
    <dbReference type="NCBI Taxonomy" id="945713"/>
    <lineage>
        <taxon>Bacteria</taxon>
        <taxon>Pseudomonadati</taxon>
        <taxon>Ignavibacteriota</taxon>
        <taxon>Ignavibacteria</taxon>
        <taxon>Ignavibacteriales</taxon>
        <taxon>Ignavibacteriaceae</taxon>
        <taxon>Ignavibacterium</taxon>
    </lineage>
</organism>
<dbReference type="HOGENOM" id="CLU_727236_0_0_10"/>
<feature type="domain" description="Pyrrolo-quinoline quinone repeat" evidence="1">
    <location>
        <begin position="149"/>
        <end position="322"/>
    </location>
</feature>
<proteinExistence type="predicted"/>
<name>I0AKC7_IGNAJ</name>
<dbReference type="InterPro" id="IPR011047">
    <property type="entry name" value="Quinoprotein_ADH-like_sf"/>
</dbReference>
<evidence type="ECO:0000259" key="1">
    <source>
        <dbReference type="Pfam" id="PF13360"/>
    </source>
</evidence>
<dbReference type="Pfam" id="PF13360">
    <property type="entry name" value="PQQ_2"/>
    <property type="match status" value="1"/>
</dbReference>
<sequence length="396" mass="45096">MTLNNFSRDCSISFSSDGTFEKIYFIISVLLLAGCAKSLIQISSNKSETFHPMFGKNSQRNFYYDVYSSDSLKLLWTADAFGSFNNSSVVASDSMIFIGDLAGRVHVFNLENGKQRGVLKTKGAIFSTPLLYKFRIYYPLVKDGKQLTEFIVYDFFAGKDLYIIEIEDLITNQMLSDNDAIYLFAEDGTIYKYNYEAKLIWSVETNQNLHFVPAMKNGKIFLGNDAGEFIVIDSRNGKILHREKLAKSIFSGASIDNNLCYFGDDEGNLFAMDIDSYKIKFKVKTDGRILMNPSVDERNIYLGNMKRMFYCIDKNDGKIIWSKKMKGYFNSTPVVTKNRLFVPNLFKSLLIVDKSNGELLKEVEFDNRAKLSPVIINNKIIIGYDEGVIAAYEFVN</sequence>
<dbReference type="InterPro" id="IPR002372">
    <property type="entry name" value="PQQ_rpt_dom"/>
</dbReference>
<dbReference type="EMBL" id="CP003418">
    <property type="protein sequence ID" value="AFH49434.1"/>
    <property type="molecule type" value="Genomic_DNA"/>
</dbReference>
<dbReference type="AlphaFoldDB" id="I0AKC7"/>
<dbReference type="SMART" id="SM00564">
    <property type="entry name" value="PQQ"/>
    <property type="match status" value="5"/>
</dbReference>
<evidence type="ECO:0000313" key="2">
    <source>
        <dbReference type="EMBL" id="AFH49434.1"/>
    </source>
</evidence>
<dbReference type="InterPro" id="IPR018391">
    <property type="entry name" value="PQQ_b-propeller_rpt"/>
</dbReference>
<dbReference type="STRING" id="945713.IALB_1727"/>
<protein>
    <submittedName>
        <fullName evidence="2">WD40-like repeat protein</fullName>
    </submittedName>
</protein>
<dbReference type="InterPro" id="IPR015943">
    <property type="entry name" value="WD40/YVTN_repeat-like_dom_sf"/>
</dbReference>